<feature type="region of interest" description="Disordered" evidence="1">
    <location>
        <begin position="40"/>
        <end position="153"/>
    </location>
</feature>
<dbReference type="Proteomes" id="UP001249851">
    <property type="component" value="Unassembled WGS sequence"/>
</dbReference>
<feature type="compositionally biased region" description="Low complexity" evidence="1">
    <location>
        <begin position="84"/>
        <end position="99"/>
    </location>
</feature>
<evidence type="ECO:0000256" key="1">
    <source>
        <dbReference type="SAM" id="MobiDB-lite"/>
    </source>
</evidence>
<dbReference type="PROSITE" id="PS51335">
    <property type="entry name" value="ELMO"/>
    <property type="match status" value="1"/>
</dbReference>
<dbReference type="Pfam" id="PF04727">
    <property type="entry name" value="ELMO_CED12"/>
    <property type="match status" value="1"/>
</dbReference>
<protein>
    <submittedName>
        <fullName evidence="3">ELMO domain-containing protein 3</fullName>
    </submittedName>
</protein>
<evidence type="ECO:0000259" key="2">
    <source>
        <dbReference type="PROSITE" id="PS51335"/>
    </source>
</evidence>
<keyword evidence="4" id="KW-1185">Reference proteome</keyword>
<dbReference type="PANTHER" id="PTHR12771:SF2">
    <property type="entry name" value="ELMO DOMAIN-CONTAINING PROTEIN 3"/>
    <property type="match status" value="1"/>
</dbReference>
<comment type="caution">
    <text evidence="3">The sequence shown here is derived from an EMBL/GenBank/DDBJ whole genome shotgun (WGS) entry which is preliminary data.</text>
</comment>
<feature type="compositionally biased region" description="Polar residues" evidence="1">
    <location>
        <begin position="44"/>
        <end position="61"/>
    </location>
</feature>
<name>A0AAD9VCU5_ACRCE</name>
<dbReference type="EMBL" id="JARQWQ010000010">
    <property type="protein sequence ID" value="KAK2569255.1"/>
    <property type="molecule type" value="Genomic_DNA"/>
</dbReference>
<organism evidence="3 4">
    <name type="scientific">Acropora cervicornis</name>
    <name type="common">Staghorn coral</name>
    <dbReference type="NCBI Taxonomy" id="6130"/>
    <lineage>
        <taxon>Eukaryota</taxon>
        <taxon>Metazoa</taxon>
        <taxon>Cnidaria</taxon>
        <taxon>Anthozoa</taxon>
        <taxon>Hexacorallia</taxon>
        <taxon>Scleractinia</taxon>
        <taxon>Astrocoeniina</taxon>
        <taxon>Acroporidae</taxon>
        <taxon>Acropora</taxon>
    </lineage>
</organism>
<dbReference type="PANTHER" id="PTHR12771">
    <property type="entry name" value="ENGULFMENT AND CELL MOTILITY"/>
    <property type="match status" value="1"/>
</dbReference>
<reference evidence="3" key="1">
    <citation type="journal article" date="2023" name="G3 (Bethesda)">
        <title>Whole genome assembly and annotation of the endangered Caribbean coral Acropora cervicornis.</title>
        <authorList>
            <person name="Selwyn J.D."/>
            <person name="Vollmer S.V."/>
        </authorList>
    </citation>
    <scope>NUCLEOTIDE SEQUENCE</scope>
    <source>
        <strain evidence="3">K2</strain>
    </source>
</reference>
<gene>
    <name evidence="3" type="ORF">P5673_006162</name>
</gene>
<evidence type="ECO:0000313" key="3">
    <source>
        <dbReference type="EMBL" id="KAK2569255.1"/>
    </source>
</evidence>
<feature type="domain" description="ELMO" evidence="2">
    <location>
        <begin position="251"/>
        <end position="405"/>
    </location>
</feature>
<sequence>MSVTKPKADVDDLEVEAEKAFQRASVQQKQREDDFDFEFEGAFQSPTSFPENSITIKSGNCVSKPLSEGQSASNGPFKLPVKTEGLPSSLPSSQGSSESEINRYSPKAEVSSDQGIRSVSPTSDRDVRSGKRRRRSDKDNIPPGIRKLPSPPTTLEQAQMEWDLVETVQPGNGQTASRSPLITFQDAIRHCQTASYLEQHMSHIKPTIKHRGMAAVMHKLFGPPGMKSSLHSERDLIFSLALCMFKNDEPVHNYVLQTIYKKLTGTKLDCPRFGNHWELIGFQGLDPSTDLRGCGFLGLLTTLYLVTEYRVHGLALEIYKLSQHETQNFPFAIMSINITRIALQTLREGKLNKECNRRDQVFAVFVEFFVGIYHHVFQIWKHQHKTINDSGFVLREAEKLAKKRPRELLGNLERFLSNRQSLPKTDEDNYATKTKPAEILDKFAGVCDLKVDEEEEVHLV</sequence>
<feature type="compositionally biased region" description="Polar residues" evidence="1">
    <location>
        <begin position="111"/>
        <end position="122"/>
    </location>
</feature>
<dbReference type="InterPro" id="IPR006816">
    <property type="entry name" value="ELMO_dom"/>
</dbReference>
<reference evidence="3" key="2">
    <citation type="journal article" date="2023" name="Science">
        <title>Genomic signatures of disease resistance in endangered staghorn corals.</title>
        <authorList>
            <person name="Vollmer S.V."/>
            <person name="Selwyn J.D."/>
            <person name="Despard B.A."/>
            <person name="Roesel C.L."/>
        </authorList>
    </citation>
    <scope>NUCLEOTIDE SEQUENCE</scope>
    <source>
        <strain evidence="3">K2</strain>
    </source>
</reference>
<proteinExistence type="predicted"/>
<dbReference type="InterPro" id="IPR050868">
    <property type="entry name" value="ELMO_domain-containing"/>
</dbReference>
<dbReference type="AlphaFoldDB" id="A0AAD9VCU5"/>
<evidence type="ECO:0000313" key="4">
    <source>
        <dbReference type="Proteomes" id="UP001249851"/>
    </source>
</evidence>
<accession>A0AAD9VCU5</accession>